<organism evidence="2 3">
    <name type="scientific">Pyrocoelia pectoralis</name>
    <dbReference type="NCBI Taxonomy" id="417401"/>
    <lineage>
        <taxon>Eukaryota</taxon>
        <taxon>Metazoa</taxon>
        <taxon>Ecdysozoa</taxon>
        <taxon>Arthropoda</taxon>
        <taxon>Hexapoda</taxon>
        <taxon>Insecta</taxon>
        <taxon>Pterygota</taxon>
        <taxon>Neoptera</taxon>
        <taxon>Endopterygota</taxon>
        <taxon>Coleoptera</taxon>
        <taxon>Polyphaga</taxon>
        <taxon>Elateriformia</taxon>
        <taxon>Elateroidea</taxon>
        <taxon>Lampyridae</taxon>
        <taxon>Lampyrinae</taxon>
        <taxon>Pyrocoelia</taxon>
    </lineage>
</organism>
<feature type="domain" description="Tudor" evidence="1">
    <location>
        <begin position="263"/>
        <end position="321"/>
    </location>
</feature>
<dbReference type="SMART" id="SM00333">
    <property type="entry name" value="TUDOR"/>
    <property type="match status" value="2"/>
</dbReference>
<dbReference type="PROSITE" id="PS50304">
    <property type="entry name" value="TUDOR"/>
    <property type="match status" value="2"/>
</dbReference>
<dbReference type="InterPro" id="IPR002999">
    <property type="entry name" value="Tudor"/>
</dbReference>
<dbReference type="Gene3D" id="2.40.50.90">
    <property type="match status" value="2"/>
</dbReference>
<dbReference type="SUPFAM" id="SSF63748">
    <property type="entry name" value="Tudor/PWWP/MBT"/>
    <property type="match status" value="2"/>
</dbReference>
<accession>A0AAN7V5Z1</accession>
<dbReference type="InterPro" id="IPR035437">
    <property type="entry name" value="SNase_OB-fold_sf"/>
</dbReference>
<protein>
    <recommendedName>
        <fullName evidence="1">Tudor domain-containing protein</fullName>
    </recommendedName>
</protein>
<dbReference type="PANTHER" id="PTHR22948">
    <property type="entry name" value="TUDOR DOMAIN CONTAINING PROTEIN"/>
    <property type="match status" value="1"/>
</dbReference>
<dbReference type="PANTHER" id="PTHR22948:SF76">
    <property type="entry name" value="FI20010P1-RELATED"/>
    <property type="match status" value="1"/>
</dbReference>
<evidence type="ECO:0000313" key="2">
    <source>
        <dbReference type="EMBL" id="KAK5639536.1"/>
    </source>
</evidence>
<keyword evidence="3" id="KW-1185">Reference proteome</keyword>
<name>A0AAN7V5Z1_9COLE</name>
<sequence length="405" mass="46524">MNKKETSSECTVSEDTRQTREPLSLYTMCKLEKNSVHNVYVCYTSNGPQEFWIRLERHQPILRQLNYKLNKSNLRPLNVPPTIGTACLGKHDENGSLCRCVVIDTDQENCAVLFVDYGNISFFCFNDLYDIPDKYIQYKVMAMRCALADLPEFHLTYEAIHAFRTFFNNNLLKMTVIEEGTSKNLPLCSLSDSNNINAINVIKSTLMLEYFPYTIPDISSNVVVKYVHDCSKFYVQQKSREKELYEVCAMLEKNCLTSLKNSLLQEGLPCCAISPIDNKWNRAKVLSKENDVVRISYVDYGNEDMVKIEDLKVPTTNHLTTISPLAVECSLSEYDDEKDRVTSKMLQNLISGKEFKLEIIDWKGTVPVVELLNDRGVRVTTLLERLWGSVSLDPPSSYEDELDWR</sequence>
<gene>
    <name evidence="2" type="ORF">RI129_012028</name>
</gene>
<dbReference type="AlphaFoldDB" id="A0AAN7V5Z1"/>
<dbReference type="EMBL" id="JAVRBK010000009">
    <property type="protein sequence ID" value="KAK5639536.1"/>
    <property type="molecule type" value="Genomic_DNA"/>
</dbReference>
<dbReference type="Gene3D" id="2.30.30.140">
    <property type="match status" value="2"/>
</dbReference>
<proteinExistence type="predicted"/>
<evidence type="ECO:0000313" key="3">
    <source>
        <dbReference type="Proteomes" id="UP001329430"/>
    </source>
</evidence>
<dbReference type="Proteomes" id="UP001329430">
    <property type="component" value="Chromosome 9"/>
</dbReference>
<reference evidence="2 3" key="1">
    <citation type="journal article" date="2024" name="Insects">
        <title>An Improved Chromosome-Level Genome Assembly of the Firefly Pyrocoelia pectoralis.</title>
        <authorList>
            <person name="Fu X."/>
            <person name="Meyer-Rochow V.B."/>
            <person name="Ballantyne L."/>
            <person name="Zhu X."/>
        </authorList>
    </citation>
    <scope>NUCLEOTIDE SEQUENCE [LARGE SCALE GENOMIC DNA]</scope>
    <source>
        <strain evidence="2">XCY_ONT2</strain>
    </source>
</reference>
<comment type="caution">
    <text evidence="2">The sequence shown here is derived from an EMBL/GenBank/DDBJ whole genome shotgun (WGS) entry which is preliminary data.</text>
</comment>
<dbReference type="GO" id="GO:0005737">
    <property type="term" value="C:cytoplasm"/>
    <property type="evidence" value="ECO:0007669"/>
    <property type="project" value="UniProtKB-ARBA"/>
</dbReference>
<evidence type="ECO:0000259" key="1">
    <source>
        <dbReference type="PROSITE" id="PS50304"/>
    </source>
</evidence>
<dbReference type="CDD" id="cd20379">
    <property type="entry name" value="Tudor_dTUD-like"/>
    <property type="match status" value="1"/>
</dbReference>
<feature type="domain" description="Tudor" evidence="1">
    <location>
        <begin position="80"/>
        <end position="138"/>
    </location>
</feature>
<dbReference type="Pfam" id="PF00567">
    <property type="entry name" value="TUDOR"/>
    <property type="match status" value="2"/>
</dbReference>
<dbReference type="InterPro" id="IPR050621">
    <property type="entry name" value="Tudor_domain_containing"/>
</dbReference>